<feature type="domain" description="BED-type" evidence="4">
    <location>
        <begin position="39"/>
        <end position="69"/>
    </location>
</feature>
<dbReference type="GO" id="GO:0008270">
    <property type="term" value="F:zinc ion binding"/>
    <property type="evidence" value="ECO:0007669"/>
    <property type="project" value="UniProtKB-KW"/>
</dbReference>
<dbReference type="InterPro" id="IPR003656">
    <property type="entry name" value="Znf_BED"/>
</dbReference>
<sequence length="130" mass="14381">MVTYSSIRHVKMDEFTSMKGNLAGKFGFKVNSSGEVFNSKEVHCIICKKPFSYSGSVSSLQYHLRAKHPCTPLQQGPSAKTQTTINAFSSRPLFLKKEESITQALTFCLPVAECGQTSFSAELEQKYASL</sequence>
<keyword evidence="1" id="KW-0479">Metal-binding</keyword>
<organism evidence="5">
    <name type="scientific">Ixodes ricinus</name>
    <name type="common">Common tick</name>
    <name type="synonym">Acarus ricinus</name>
    <dbReference type="NCBI Taxonomy" id="34613"/>
    <lineage>
        <taxon>Eukaryota</taxon>
        <taxon>Metazoa</taxon>
        <taxon>Ecdysozoa</taxon>
        <taxon>Arthropoda</taxon>
        <taxon>Chelicerata</taxon>
        <taxon>Arachnida</taxon>
        <taxon>Acari</taxon>
        <taxon>Parasitiformes</taxon>
        <taxon>Ixodida</taxon>
        <taxon>Ixodoidea</taxon>
        <taxon>Ixodidae</taxon>
        <taxon>Ixodinae</taxon>
        <taxon>Ixodes</taxon>
    </lineage>
</organism>
<accession>A0A147BFM9</accession>
<dbReference type="Pfam" id="PF02892">
    <property type="entry name" value="zf-BED"/>
    <property type="match status" value="1"/>
</dbReference>
<evidence type="ECO:0000256" key="2">
    <source>
        <dbReference type="ARBA" id="ARBA00022771"/>
    </source>
</evidence>
<evidence type="ECO:0000313" key="5">
    <source>
        <dbReference type="EMBL" id="JAR89544.1"/>
    </source>
</evidence>
<dbReference type="InterPro" id="IPR036236">
    <property type="entry name" value="Znf_C2H2_sf"/>
</dbReference>
<evidence type="ECO:0000256" key="3">
    <source>
        <dbReference type="ARBA" id="ARBA00022833"/>
    </source>
</evidence>
<dbReference type="SUPFAM" id="SSF57667">
    <property type="entry name" value="beta-beta-alpha zinc fingers"/>
    <property type="match status" value="1"/>
</dbReference>
<keyword evidence="3" id="KW-0862">Zinc</keyword>
<reference evidence="5" key="1">
    <citation type="journal article" date="2018" name="PLoS Negl. Trop. Dis.">
        <title>Sialome diversity of ticks revealed by RNAseq of single tick salivary glands.</title>
        <authorList>
            <person name="Perner J."/>
            <person name="Kropackova S."/>
            <person name="Kopacek P."/>
            <person name="Ribeiro J.M."/>
        </authorList>
    </citation>
    <scope>NUCLEOTIDE SEQUENCE</scope>
    <source>
        <strain evidence="5">Siblings of single egg batch collected in Ceske Budejovice</strain>
        <tissue evidence="5">Salivary glands</tissue>
    </source>
</reference>
<proteinExistence type="predicted"/>
<dbReference type="EMBL" id="GEGO01005860">
    <property type="protein sequence ID" value="JAR89544.1"/>
    <property type="molecule type" value="Transcribed_RNA"/>
</dbReference>
<dbReference type="GO" id="GO:0003677">
    <property type="term" value="F:DNA binding"/>
    <property type="evidence" value="ECO:0007669"/>
    <property type="project" value="InterPro"/>
</dbReference>
<name>A0A147BFM9_IXORI</name>
<evidence type="ECO:0000256" key="1">
    <source>
        <dbReference type="ARBA" id="ARBA00022723"/>
    </source>
</evidence>
<dbReference type="AlphaFoldDB" id="A0A147BFM9"/>
<evidence type="ECO:0000259" key="4">
    <source>
        <dbReference type="Pfam" id="PF02892"/>
    </source>
</evidence>
<protein>
    <submittedName>
        <fullName evidence="5">Putative salivary kunitz domain protein</fullName>
    </submittedName>
</protein>
<keyword evidence="2" id="KW-0863">Zinc-finger</keyword>